<dbReference type="Pfam" id="PF13847">
    <property type="entry name" value="Methyltransf_31"/>
    <property type="match status" value="1"/>
</dbReference>
<evidence type="ECO:0000313" key="2">
    <source>
        <dbReference type="EMBL" id="QBR92965.1"/>
    </source>
</evidence>
<dbReference type="EMBL" id="CP038267">
    <property type="protein sequence ID" value="QBR92965.1"/>
    <property type="molecule type" value="Genomic_DNA"/>
</dbReference>
<dbReference type="CDD" id="cd02440">
    <property type="entry name" value="AdoMet_MTases"/>
    <property type="match status" value="1"/>
</dbReference>
<dbReference type="KEGG" id="noy:EXE57_12315"/>
<dbReference type="RefSeq" id="WP_135077907.1">
    <property type="nucleotide sequence ID" value="NZ_CP038267.1"/>
</dbReference>
<accession>A0A4P7GLH4</accession>
<dbReference type="OrthoDB" id="9801363at2"/>
<dbReference type="InterPro" id="IPR025714">
    <property type="entry name" value="Methyltranfer_dom"/>
</dbReference>
<dbReference type="InterPro" id="IPR029063">
    <property type="entry name" value="SAM-dependent_MTases_sf"/>
</dbReference>
<keyword evidence="3" id="KW-1185">Reference proteome</keyword>
<protein>
    <submittedName>
        <fullName evidence="2">Methyltransferase domain-containing protein</fullName>
    </submittedName>
</protein>
<dbReference type="Proteomes" id="UP000294894">
    <property type="component" value="Chromosome"/>
</dbReference>
<organism evidence="2 3">
    <name type="scientific">Nocardioides euryhalodurans</name>
    <dbReference type="NCBI Taxonomy" id="2518370"/>
    <lineage>
        <taxon>Bacteria</taxon>
        <taxon>Bacillati</taxon>
        <taxon>Actinomycetota</taxon>
        <taxon>Actinomycetes</taxon>
        <taxon>Propionibacteriales</taxon>
        <taxon>Nocardioidaceae</taxon>
        <taxon>Nocardioides</taxon>
    </lineage>
</organism>
<reference evidence="2 3" key="1">
    <citation type="submission" date="2019-03" db="EMBL/GenBank/DDBJ databases">
        <title>Three New Species of Nocardioides, Nocardioides euryhalodurans sp. nov., Nocardioides seonyuensis sp. nov. and Nocardioides eburneoflavus sp. nov., Iolated from Soil.</title>
        <authorList>
            <person name="Roh S.G."/>
            <person name="Lee C."/>
            <person name="Kim M.-K."/>
            <person name="Kim S.B."/>
        </authorList>
    </citation>
    <scope>NUCLEOTIDE SEQUENCE [LARGE SCALE GENOMIC DNA]</scope>
    <source>
        <strain evidence="2 3">MMS17-SY117</strain>
    </source>
</reference>
<dbReference type="GO" id="GO:0008168">
    <property type="term" value="F:methyltransferase activity"/>
    <property type="evidence" value="ECO:0007669"/>
    <property type="project" value="UniProtKB-KW"/>
</dbReference>
<keyword evidence="2" id="KW-0808">Transferase</keyword>
<sequence length="348" mass="36880">MTTQTAPAPDATITPQAQAGQMLQLVAGHMGVRTVETGLASGLVAALAAAPGSTADELAETLGLDDFYVAVWARGAFAAGVLERDGDGFRLAPHLDTLLLDTTSPAYVGGLFPLVLQPEIFDRFAANLATGERMWWDETSPDWIAGVGQTGRPFYTRLVPGGLAQIPGLVERLEAGVRVVDTACGAGAGVVRLATTYPASEVVGVDGDAHSIDRASKLVAEAGLSDRVELVTSPLEDFVLDEPATVVINNISMHECRDIDRVAERVKAALEPGGWFVISDFPFPDTDEGLQSVPGRVMSGIQVFEAQIDDQLLPRAAYDDLLARHGFTDIGHVSITPMHAVTWGRRPA</sequence>
<evidence type="ECO:0000313" key="3">
    <source>
        <dbReference type="Proteomes" id="UP000294894"/>
    </source>
</evidence>
<dbReference type="InterPro" id="IPR053173">
    <property type="entry name" value="SAM-binding_MTase"/>
</dbReference>
<dbReference type="PANTHER" id="PTHR45128:SF1">
    <property type="entry name" value="S-ADENOSYLMETHIONINE-DEPENDENT METHYLTRANSFERASE RV2258C"/>
    <property type="match status" value="1"/>
</dbReference>
<dbReference type="SUPFAM" id="SSF53335">
    <property type="entry name" value="S-adenosyl-L-methionine-dependent methyltransferases"/>
    <property type="match status" value="1"/>
</dbReference>
<feature type="domain" description="Methyltransferase" evidence="1">
    <location>
        <begin position="174"/>
        <end position="282"/>
    </location>
</feature>
<name>A0A4P7GLH4_9ACTN</name>
<dbReference type="InterPro" id="IPR036390">
    <property type="entry name" value="WH_DNA-bd_sf"/>
</dbReference>
<dbReference type="SUPFAM" id="SSF46785">
    <property type="entry name" value="Winged helix' DNA-binding domain"/>
    <property type="match status" value="1"/>
</dbReference>
<proteinExistence type="predicted"/>
<dbReference type="Gene3D" id="1.10.10.10">
    <property type="entry name" value="Winged helix-like DNA-binding domain superfamily/Winged helix DNA-binding domain"/>
    <property type="match status" value="1"/>
</dbReference>
<dbReference type="AlphaFoldDB" id="A0A4P7GLH4"/>
<dbReference type="InterPro" id="IPR036388">
    <property type="entry name" value="WH-like_DNA-bd_sf"/>
</dbReference>
<keyword evidence="2" id="KW-0489">Methyltransferase</keyword>
<evidence type="ECO:0000259" key="1">
    <source>
        <dbReference type="Pfam" id="PF13847"/>
    </source>
</evidence>
<gene>
    <name evidence="2" type="ORF">EXE57_12315</name>
</gene>
<dbReference type="GO" id="GO:0032259">
    <property type="term" value="P:methylation"/>
    <property type="evidence" value="ECO:0007669"/>
    <property type="project" value="UniProtKB-KW"/>
</dbReference>
<dbReference type="PANTHER" id="PTHR45128">
    <property type="entry name" value="METHYLTRANSFERASE TYPE 11"/>
    <property type="match status" value="1"/>
</dbReference>
<dbReference type="Gene3D" id="3.40.50.150">
    <property type="entry name" value="Vaccinia Virus protein VP39"/>
    <property type="match status" value="1"/>
</dbReference>